<dbReference type="AlphaFoldDB" id="A0A7V8RFC7"/>
<feature type="binding site" evidence="10">
    <location>
        <position position="226"/>
    </location>
    <ligand>
        <name>Zn(2+)</name>
        <dbReference type="ChEBI" id="CHEBI:29105"/>
    </ligand>
</feature>
<evidence type="ECO:0000256" key="5">
    <source>
        <dbReference type="ARBA" id="ARBA00022741"/>
    </source>
</evidence>
<dbReference type="Gene3D" id="3.40.50.620">
    <property type="entry name" value="HUPs"/>
    <property type="match status" value="1"/>
</dbReference>
<evidence type="ECO:0000259" key="12">
    <source>
        <dbReference type="Pfam" id="PF23493"/>
    </source>
</evidence>
<keyword evidence="8 10" id="KW-0648">Protein biosynthesis</keyword>
<comment type="caution">
    <text evidence="13">The sequence shown here is derived from an EMBL/GenBank/DDBJ whole genome shotgun (WGS) entry which is preliminary data.</text>
</comment>
<organism evidence="13 14">
    <name type="scientific">Sphingomonas ursincola</name>
    <dbReference type="NCBI Taxonomy" id="56361"/>
    <lineage>
        <taxon>Bacteria</taxon>
        <taxon>Pseudomonadati</taxon>
        <taxon>Pseudomonadota</taxon>
        <taxon>Alphaproteobacteria</taxon>
        <taxon>Sphingomonadales</taxon>
        <taxon>Sphingomonadaceae</taxon>
        <taxon>Sphingomonas</taxon>
    </lineage>
</organism>
<dbReference type="GO" id="GO:0006423">
    <property type="term" value="P:cysteinyl-tRNA aminoacylation"/>
    <property type="evidence" value="ECO:0007669"/>
    <property type="project" value="UniProtKB-UniRule"/>
</dbReference>
<comment type="catalytic activity">
    <reaction evidence="10">
        <text>tRNA(Cys) + L-cysteine + ATP = L-cysteinyl-tRNA(Cys) + AMP + diphosphate</text>
        <dbReference type="Rhea" id="RHEA:17773"/>
        <dbReference type="Rhea" id="RHEA-COMP:9661"/>
        <dbReference type="Rhea" id="RHEA-COMP:9679"/>
        <dbReference type="ChEBI" id="CHEBI:30616"/>
        <dbReference type="ChEBI" id="CHEBI:33019"/>
        <dbReference type="ChEBI" id="CHEBI:35235"/>
        <dbReference type="ChEBI" id="CHEBI:78442"/>
        <dbReference type="ChEBI" id="CHEBI:78517"/>
        <dbReference type="ChEBI" id="CHEBI:456215"/>
        <dbReference type="EC" id="6.1.1.16"/>
    </reaction>
</comment>
<dbReference type="GO" id="GO:0005829">
    <property type="term" value="C:cytosol"/>
    <property type="evidence" value="ECO:0007669"/>
    <property type="project" value="TreeGrafter"/>
</dbReference>
<dbReference type="GO" id="GO:0004817">
    <property type="term" value="F:cysteine-tRNA ligase activity"/>
    <property type="evidence" value="ECO:0007669"/>
    <property type="project" value="UniProtKB-UniRule"/>
</dbReference>
<keyword evidence="9 10" id="KW-0030">Aminoacyl-tRNA synthetase</keyword>
<keyword evidence="5 10" id="KW-0547">Nucleotide-binding</keyword>
<dbReference type="PRINTS" id="PR00983">
    <property type="entry name" value="TRNASYNTHCYS"/>
</dbReference>
<keyword evidence="7 10" id="KW-0067">ATP-binding</keyword>
<protein>
    <recommendedName>
        <fullName evidence="10">Cysteine--tRNA ligase</fullName>
        <ecNumber evidence="10">6.1.1.16</ecNumber>
    </recommendedName>
    <alternativeName>
        <fullName evidence="10">Cysteinyl-tRNA synthetase</fullName>
        <shortName evidence="10">CysRS</shortName>
    </alternativeName>
</protein>
<reference evidence="13 14" key="1">
    <citation type="journal article" date="1994" name="Int. J. Syst. Bacteriol.">
        <title>Phylogenetic positions of novel aerobic, bacteriochlorophyll a-containing bacteria and description of Roseococcus thiosulfatophilus gen. nov., sp. nov., Erythromicrobium ramosum gen. nov., sp. nov., and Erythrobacter litoralis sp. nov.</title>
        <authorList>
            <person name="Yurkov V."/>
            <person name="Stackebrandt E."/>
            <person name="Holmes A."/>
            <person name="Fuerst J.A."/>
            <person name="Hugenholtz P."/>
            <person name="Golecki J."/>
            <person name="Gad'on N."/>
            <person name="Gorlenko V.M."/>
            <person name="Kompantseva E.I."/>
            <person name="Drews G."/>
        </authorList>
    </citation>
    <scope>NUCLEOTIDE SEQUENCE [LARGE SCALE GENOMIC DNA]</scope>
    <source>
        <strain evidence="13 14">KR-99</strain>
    </source>
</reference>
<feature type="binding site" evidence="10">
    <location>
        <position position="255"/>
    </location>
    <ligand>
        <name>Zn(2+)</name>
        <dbReference type="ChEBI" id="CHEBI:29105"/>
    </ligand>
</feature>
<feature type="domain" description="tRNA synthetases class I catalytic" evidence="11">
    <location>
        <begin position="23"/>
        <end position="332"/>
    </location>
</feature>
<dbReference type="PANTHER" id="PTHR10890">
    <property type="entry name" value="CYSTEINYL-TRNA SYNTHETASE"/>
    <property type="match status" value="1"/>
</dbReference>
<dbReference type="Proteomes" id="UP000589292">
    <property type="component" value="Unassembled WGS sequence"/>
</dbReference>
<feature type="domain" description="Cysteinyl-tRNA ligase anticodon binding" evidence="12">
    <location>
        <begin position="434"/>
        <end position="473"/>
    </location>
</feature>
<dbReference type="GO" id="GO:0008270">
    <property type="term" value="F:zinc ion binding"/>
    <property type="evidence" value="ECO:0007669"/>
    <property type="project" value="UniProtKB-UniRule"/>
</dbReference>
<evidence type="ECO:0000256" key="6">
    <source>
        <dbReference type="ARBA" id="ARBA00022833"/>
    </source>
</evidence>
<dbReference type="SUPFAM" id="SSF47323">
    <property type="entry name" value="Anticodon-binding domain of a subclass of class I aminoacyl-tRNA synthetases"/>
    <property type="match status" value="1"/>
</dbReference>
<keyword evidence="10" id="KW-0963">Cytoplasm</keyword>
<name>A0A7V8RFC7_9SPHN</name>
<dbReference type="NCBIfam" id="TIGR00435">
    <property type="entry name" value="cysS"/>
    <property type="match status" value="1"/>
</dbReference>
<evidence type="ECO:0000256" key="4">
    <source>
        <dbReference type="ARBA" id="ARBA00022723"/>
    </source>
</evidence>
<evidence type="ECO:0000313" key="14">
    <source>
        <dbReference type="Proteomes" id="UP000589292"/>
    </source>
</evidence>
<feature type="binding site" evidence="10">
    <location>
        <position position="251"/>
    </location>
    <ligand>
        <name>Zn(2+)</name>
        <dbReference type="ChEBI" id="CHEBI:29105"/>
    </ligand>
</feature>
<proteinExistence type="inferred from homology"/>
<feature type="binding site" evidence="10">
    <location>
        <position position="36"/>
    </location>
    <ligand>
        <name>Zn(2+)</name>
        <dbReference type="ChEBI" id="CHEBI:29105"/>
    </ligand>
</feature>
<keyword evidence="14" id="KW-1185">Reference proteome</keyword>
<comment type="cofactor">
    <cofactor evidence="10">
        <name>Zn(2+)</name>
        <dbReference type="ChEBI" id="CHEBI:29105"/>
    </cofactor>
    <text evidence="10">Binds 1 zinc ion per subunit.</text>
</comment>
<gene>
    <name evidence="10" type="primary">cysS</name>
    <name evidence="13" type="ORF">FG486_13870</name>
</gene>
<evidence type="ECO:0000256" key="2">
    <source>
        <dbReference type="ARBA" id="ARBA00011245"/>
    </source>
</evidence>
<evidence type="ECO:0000256" key="1">
    <source>
        <dbReference type="ARBA" id="ARBA00005594"/>
    </source>
</evidence>
<evidence type="ECO:0000256" key="8">
    <source>
        <dbReference type="ARBA" id="ARBA00022917"/>
    </source>
</evidence>
<feature type="short sequence motif" description="'KMSKS' region" evidence="10">
    <location>
        <begin position="285"/>
        <end position="289"/>
    </location>
</feature>
<dbReference type="Pfam" id="PF23493">
    <property type="entry name" value="CysS_C"/>
    <property type="match status" value="1"/>
</dbReference>
<feature type="binding site" evidence="10">
    <location>
        <position position="288"/>
    </location>
    <ligand>
        <name>ATP</name>
        <dbReference type="ChEBI" id="CHEBI:30616"/>
    </ligand>
</feature>
<dbReference type="EC" id="6.1.1.16" evidence="10"/>
<evidence type="ECO:0000259" key="11">
    <source>
        <dbReference type="Pfam" id="PF01406"/>
    </source>
</evidence>
<evidence type="ECO:0000256" key="10">
    <source>
        <dbReference type="HAMAP-Rule" id="MF_00041"/>
    </source>
</evidence>
<keyword evidence="4 10" id="KW-0479">Metal-binding</keyword>
<dbReference type="InterPro" id="IPR009080">
    <property type="entry name" value="tRNAsynth_Ia_anticodon-bd"/>
</dbReference>
<evidence type="ECO:0000256" key="7">
    <source>
        <dbReference type="ARBA" id="ARBA00022840"/>
    </source>
</evidence>
<dbReference type="PANTHER" id="PTHR10890:SF3">
    <property type="entry name" value="CYSTEINE--TRNA LIGASE, CYTOPLASMIC"/>
    <property type="match status" value="1"/>
</dbReference>
<dbReference type="SUPFAM" id="SSF52374">
    <property type="entry name" value="Nucleotidylyl transferase"/>
    <property type="match status" value="1"/>
</dbReference>
<dbReference type="InterPro" id="IPR014729">
    <property type="entry name" value="Rossmann-like_a/b/a_fold"/>
</dbReference>
<keyword evidence="6 10" id="KW-0862">Zinc</keyword>
<accession>A0A7V8RFC7</accession>
<dbReference type="InterPro" id="IPR056411">
    <property type="entry name" value="CysS_C"/>
</dbReference>
<dbReference type="Pfam" id="PF01406">
    <property type="entry name" value="tRNA-synt_1e"/>
    <property type="match status" value="1"/>
</dbReference>
<comment type="similarity">
    <text evidence="1 10">Belongs to the class-I aminoacyl-tRNA synthetase family.</text>
</comment>
<dbReference type="GO" id="GO:0005524">
    <property type="term" value="F:ATP binding"/>
    <property type="evidence" value="ECO:0007669"/>
    <property type="project" value="UniProtKB-UniRule"/>
</dbReference>
<dbReference type="Gene3D" id="1.20.120.1910">
    <property type="entry name" value="Cysteine-tRNA ligase, C-terminal anti-codon recognition domain"/>
    <property type="match status" value="1"/>
</dbReference>
<comment type="subcellular location">
    <subcellularLocation>
        <location evidence="10">Cytoplasm</location>
    </subcellularLocation>
</comment>
<evidence type="ECO:0000313" key="13">
    <source>
        <dbReference type="EMBL" id="MBA1375431.1"/>
    </source>
</evidence>
<evidence type="ECO:0000256" key="9">
    <source>
        <dbReference type="ARBA" id="ARBA00023146"/>
    </source>
</evidence>
<dbReference type="InterPro" id="IPR032678">
    <property type="entry name" value="tRNA-synt_1_cat_dom"/>
</dbReference>
<dbReference type="HAMAP" id="MF_00041">
    <property type="entry name" value="Cys_tRNA_synth"/>
    <property type="match status" value="1"/>
</dbReference>
<dbReference type="RefSeq" id="WP_181268007.1">
    <property type="nucleotide sequence ID" value="NZ_BAAAGB010000001.1"/>
</dbReference>
<keyword evidence="3 10" id="KW-0436">Ligase</keyword>
<dbReference type="InterPro" id="IPR024909">
    <property type="entry name" value="Cys-tRNA/MSH_ligase"/>
</dbReference>
<sequence length="483" mass="53587">MTSSADTAPLMLFNSLTRSLEAFEPVHPGEARVYSCGPTVYNYAHLGNMRAYVFADTLGRVLSFKGFALRHIINITDVGHLTDDADDGEDKLEKAAAERAQSIWDIARHYTEAFWEDIKALNIRQPAEWSIATDYVPKMIAFARSIADRHCYELPSGLYFDVSTVSDYGSLARAATEAGEGRIEAVEGKRNAQDFAIWRKTPAGETRQMEWDSPWGKGAPGWHLECSVMSEALLGFPFDIHTGGIDHREIHHPNEIAQNQAYACSHGSGARFWMHNNFLIDRTGKMSKSSGEFLRLPLLVAKGIHPLAYRLMCLQAHYRSELEFSWDNLLAALTRLKRLVMAVAALRGQAEMAGTVEHPRLQQLLGDFASAVSDDLNTAKALTVLDDVLAQKKVDAGQRLSAIAAMDAVLGLNLLALERADLRIRPAAATIDEARIEHMLKLRKEARADKNFAASDAIRDELVAAGIEVMDGDPLGWEWRIEV</sequence>
<dbReference type="InterPro" id="IPR015803">
    <property type="entry name" value="Cys-tRNA-ligase"/>
</dbReference>
<dbReference type="EMBL" id="VDES01000003">
    <property type="protein sequence ID" value="MBA1375431.1"/>
    <property type="molecule type" value="Genomic_DNA"/>
</dbReference>
<feature type="short sequence motif" description="'HIGH' region" evidence="10">
    <location>
        <begin position="38"/>
        <end position="48"/>
    </location>
</feature>
<comment type="subunit">
    <text evidence="2 10">Monomer.</text>
</comment>
<evidence type="ECO:0000256" key="3">
    <source>
        <dbReference type="ARBA" id="ARBA00022598"/>
    </source>
</evidence>